<name>A0A6V7V2H5_MELEN</name>
<sequence>MSLPSNSVGNCNDLEQDLSDGWSKVGDEDLSTILTDDISQELNCSEEGDEDDRKTIATVNSSLVKNWIDWSVKLFEHLWGVCQSLWLSIFAIENVSNQFTRRPLANFQRNYYFPQFKQKISINFLSPQEKLDVFKYLNFNQLIPFRIISRDFNNFINVFENELARDLLDISIIDKLAMDRRFTYNSNIYKELNIVVKSINFSLNDDLKKKWELAVSERIPLFLSFNGSCEAVINLHKHRPTMEEWNKTRAWNLLLKLPLFPKNIKEMCIVRYWLERLFRCGYERAEFDNIIFNPVLIKLLFENEAMELATRQTTLRYCLSKFESEAMKFVKDHLKIFDKFSVEFTLCNNNTEQQRNRIVLDILNEGARFPCICIINNLRPSILELIKNKITTSTNCSSIVPKIEFKVGRWGSVWNFDYLHNREGVETKQFIQYGQVMYSSSYEIANINNPNFVFSINYVGCNRVFGSIEFKIERK</sequence>
<protein>
    <submittedName>
        <fullName evidence="1">Uncharacterized protein</fullName>
    </submittedName>
</protein>
<dbReference type="Proteomes" id="UP000580250">
    <property type="component" value="Unassembled WGS sequence"/>
</dbReference>
<evidence type="ECO:0000313" key="2">
    <source>
        <dbReference type="Proteomes" id="UP000580250"/>
    </source>
</evidence>
<dbReference type="AlphaFoldDB" id="A0A6V7V2H5"/>
<evidence type="ECO:0000313" key="1">
    <source>
        <dbReference type="EMBL" id="CAD2169168.1"/>
    </source>
</evidence>
<dbReference type="EMBL" id="CAJEWN010000149">
    <property type="protein sequence ID" value="CAD2169168.1"/>
    <property type="molecule type" value="Genomic_DNA"/>
</dbReference>
<proteinExistence type="predicted"/>
<organism evidence="1 2">
    <name type="scientific">Meloidogyne enterolobii</name>
    <name type="common">Root-knot nematode worm</name>
    <name type="synonym">Meloidogyne mayaguensis</name>
    <dbReference type="NCBI Taxonomy" id="390850"/>
    <lineage>
        <taxon>Eukaryota</taxon>
        <taxon>Metazoa</taxon>
        <taxon>Ecdysozoa</taxon>
        <taxon>Nematoda</taxon>
        <taxon>Chromadorea</taxon>
        <taxon>Rhabditida</taxon>
        <taxon>Tylenchina</taxon>
        <taxon>Tylenchomorpha</taxon>
        <taxon>Tylenchoidea</taxon>
        <taxon>Meloidogynidae</taxon>
        <taxon>Meloidogyninae</taxon>
        <taxon>Meloidogyne</taxon>
    </lineage>
</organism>
<reference evidence="1 2" key="1">
    <citation type="submission" date="2020-08" db="EMBL/GenBank/DDBJ databases">
        <authorList>
            <person name="Koutsovoulos G."/>
            <person name="Danchin GJ E."/>
        </authorList>
    </citation>
    <scope>NUCLEOTIDE SEQUENCE [LARGE SCALE GENOMIC DNA]</scope>
</reference>
<comment type="caution">
    <text evidence="1">The sequence shown here is derived from an EMBL/GenBank/DDBJ whole genome shotgun (WGS) entry which is preliminary data.</text>
</comment>
<accession>A0A6V7V2H5</accession>
<gene>
    <name evidence="1" type="ORF">MENT_LOCUS20492</name>
</gene>
<dbReference type="OrthoDB" id="5904133at2759"/>